<evidence type="ECO:0000256" key="4">
    <source>
        <dbReference type="ARBA" id="ARBA00022729"/>
    </source>
</evidence>
<evidence type="ECO:0000256" key="5">
    <source>
        <dbReference type="ARBA" id="ARBA00023180"/>
    </source>
</evidence>
<dbReference type="GO" id="GO:0071970">
    <property type="term" value="P:fungal-type cell wall (1-&gt;3)-beta-D-glucan biosynthetic process"/>
    <property type="evidence" value="ECO:0007669"/>
    <property type="project" value="TreeGrafter"/>
</dbReference>
<feature type="signal peptide" evidence="8">
    <location>
        <begin position="1"/>
        <end position="18"/>
    </location>
</feature>
<evidence type="ECO:0000256" key="8">
    <source>
        <dbReference type="RuleBase" id="RU361209"/>
    </source>
</evidence>
<dbReference type="GeneID" id="34466021"/>
<evidence type="ECO:0000313" key="12">
    <source>
        <dbReference type="EMBL" id="OJJ83523.1"/>
    </source>
</evidence>
<dbReference type="GO" id="GO:0098552">
    <property type="term" value="C:side of membrane"/>
    <property type="evidence" value="ECO:0007669"/>
    <property type="project" value="UniProtKB-KW"/>
</dbReference>
<dbReference type="InterPro" id="IPR004886">
    <property type="entry name" value="Glucanosyltransferase"/>
</dbReference>
<comment type="similarity">
    <text evidence="2 8">Belongs to the glycosyl hydrolase 72 family.</text>
</comment>
<evidence type="ECO:0000256" key="6">
    <source>
        <dbReference type="ARBA" id="ARBA00023288"/>
    </source>
</evidence>
<feature type="compositionally biased region" description="Polar residues" evidence="9">
    <location>
        <begin position="40"/>
        <end position="50"/>
    </location>
</feature>
<name>A0A1L9VI05_ASPGL</name>
<proteinExistence type="inferred from homology"/>
<dbReference type="RefSeq" id="XP_022400221.1">
    <property type="nucleotide sequence ID" value="XM_022549761.1"/>
</dbReference>
<evidence type="ECO:0000256" key="7">
    <source>
        <dbReference type="ARBA" id="ARBA00025026"/>
    </source>
</evidence>
<keyword evidence="8 10" id="KW-0472">Membrane</keyword>
<dbReference type="PANTHER" id="PTHR31468:SF11">
    <property type="entry name" value="1,3-BETA-GLUCANOSYLTRANSFERASE"/>
    <property type="match status" value="1"/>
</dbReference>
<dbReference type="SUPFAM" id="SSF51445">
    <property type="entry name" value="(Trans)glycosidases"/>
    <property type="match status" value="1"/>
</dbReference>
<dbReference type="InterPro" id="IPR012946">
    <property type="entry name" value="X8"/>
</dbReference>
<reference evidence="13" key="1">
    <citation type="journal article" date="2017" name="Genome Biol.">
        <title>Comparative genomics reveals high biological diversity and specific adaptations in the industrially and medically important fungal genus Aspergillus.</title>
        <authorList>
            <person name="de Vries R.P."/>
            <person name="Riley R."/>
            <person name="Wiebenga A."/>
            <person name="Aguilar-Osorio G."/>
            <person name="Amillis S."/>
            <person name="Uchima C.A."/>
            <person name="Anderluh G."/>
            <person name="Asadollahi M."/>
            <person name="Askin M."/>
            <person name="Barry K."/>
            <person name="Battaglia E."/>
            <person name="Bayram O."/>
            <person name="Benocci T."/>
            <person name="Braus-Stromeyer S.A."/>
            <person name="Caldana C."/>
            <person name="Canovas D."/>
            <person name="Cerqueira G.C."/>
            <person name="Chen F."/>
            <person name="Chen W."/>
            <person name="Choi C."/>
            <person name="Clum A."/>
            <person name="Dos Santos R.A."/>
            <person name="Damasio A.R."/>
            <person name="Diallinas G."/>
            <person name="Emri T."/>
            <person name="Fekete E."/>
            <person name="Flipphi M."/>
            <person name="Freyberg S."/>
            <person name="Gallo A."/>
            <person name="Gournas C."/>
            <person name="Habgood R."/>
            <person name="Hainaut M."/>
            <person name="Harispe M.L."/>
            <person name="Henrissat B."/>
            <person name="Hilden K.S."/>
            <person name="Hope R."/>
            <person name="Hossain A."/>
            <person name="Karabika E."/>
            <person name="Karaffa L."/>
            <person name="Karanyi Z."/>
            <person name="Krasevec N."/>
            <person name="Kuo A."/>
            <person name="Kusch H."/>
            <person name="LaButti K."/>
            <person name="Lagendijk E.L."/>
            <person name="Lapidus A."/>
            <person name="Levasseur A."/>
            <person name="Lindquist E."/>
            <person name="Lipzen A."/>
            <person name="Logrieco A.F."/>
            <person name="MacCabe A."/>
            <person name="Maekelae M.R."/>
            <person name="Malavazi I."/>
            <person name="Melin P."/>
            <person name="Meyer V."/>
            <person name="Mielnichuk N."/>
            <person name="Miskei M."/>
            <person name="Molnar A.P."/>
            <person name="Mule G."/>
            <person name="Ngan C.Y."/>
            <person name="Orejas M."/>
            <person name="Orosz E."/>
            <person name="Ouedraogo J.P."/>
            <person name="Overkamp K.M."/>
            <person name="Park H.-S."/>
            <person name="Perrone G."/>
            <person name="Piumi F."/>
            <person name="Punt P.J."/>
            <person name="Ram A.F."/>
            <person name="Ramon A."/>
            <person name="Rauscher S."/>
            <person name="Record E."/>
            <person name="Riano-Pachon D.M."/>
            <person name="Robert V."/>
            <person name="Roehrig J."/>
            <person name="Ruller R."/>
            <person name="Salamov A."/>
            <person name="Salih N.S."/>
            <person name="Samson R.A."/>
            <person name="Sandor E."/>
            <person name="Sanguinetti M."/>
            <person name="Schuetze T."/>
            <person name="Sepcic K."/>
            <person name="Shelest E."/>
            <person name="Sherlock G."/>
            <person name="Sophianopoulou V."/>
            <person name="Squina F.M."/>
            <person name="Sun H."/>
            <person name="Susca A."/>
            <person name="Todd R.B."/>
            <person name="Tsang A."/>
            <person name="Unkles S.E."/>
            <person name="van de Wiele N."/>
            <person name="van Rossen-Uffink D."/>
            <person name="Oliveira J.V."/>
            <person name="Vesth T.C."/>
            <person name="Visser J."/>
            <person name="Yu J.-H."/>
            <person name="Zhou M."/>
            <person name="Andersen M.R."/>
            <person name="Archer D.B."/>
            <person name="Baker S.E."/>
            <person name="Benoit I."/>
            <person name="Brakhage A.A."/>
            <person name="Braus G.H."/>
            <person name="Fischer R."/>
            <person name="Frisvad J.C."/>
            <person name="Goldman G.H."/>
            <person name="Houbraken J."/>
            <person name="Oakley B."/>
            <person name="Pocsi I."/>
            <person name="Scazzocchio C."/>
            <person name="Seiboth B."/>
            <person name="vanKuyk P.A."/>
            <person name="Wortman J."/>
            <person name="Dyer P.S."/>
            <person name="Grigoriev I.V."/>
        </authorList>
    </citation>
    <scope>NUCLEOTIDE SEQUENCE [LARGE SCALE GENOMIC DNA]</scope>
    <source>
        <strain evidence="13">CBS 516.65</strain>
    </source>
</reference>
<keyword evidence="8" id="KW-0336">GPI-anchor</keyword>
<comment type="subcellular location">
    <subcellularLocation>
        <location evidence="1 8">Cell membrane</location>
        <topology evidence="1 8">Lipid-anchor</topology>
        <topology evidence="1 8">GPI-anchor</topology>
    </subcellularLocation>
</comment>
<dbReference type="Gene3D" id="1.20.58.1040">
    <property type="match status" value="1"/>
</dbReference>
<dbReference type="Pfam" id="PF07983">
    <property type="entry name" value="X8"/>
    <property type="match status" value="1"/>
</dbReference>
<keyword evidence="5" id="KW-0325">Glycoprotein</keyword>
<feature type="transmembrane region" description="Helical" evidence="10">
    <location>
        <begin position="474"/>
        <end position="492"/>
    </location>
</feature>
<dbReference type="GO" id="GO:0042124">
    <property type="term" value="F:1,3-beta-glucanosyltransferase activity"/>
    <property type="evidence" value="ECO:0007669"/>
    <property type="project" value="TreeGrafter"/>
</dbReference>
<keyword evidence="4 8" id="KW-0732">Signal</keyword>
<evidence type="ECO:0000256" key="1">
    <source>
        <dbReference type="ARBA" id="ARBA00004609"/>
    </source>
</evidence>
<sequence>MRVSTLAGISLLSGYAVASVPTIETKAKDYNGGGAGGTGQTSDTSYTDPLSNVSNCERDIPYLTELRTNVIRTYTVDLSANHDACMRKLADAGIYVITDLSSPAVSIEANSPDWTVAQYERYTAIVDAFQKYDNVIGFFVGNEVANQVNQTNTAVFVRAAARDMKSYIKQKGYREFLGIGYATTDQEDIHMPLSDYLNCGDQSTALDFFGFNIYEWCGDQTYQTSGYEDRTDEYHNYSIPVFFSEYGCNTVKPRKFSDVPVLFDPQMNDVWSGGIVYMYFETDNDYGLVSVDSNSVTPEVDFSYYSKEIQSATPIGVNSVSYTPTSTPRACPTVDDTWLAQASPLPPTPNSKLCSFCGYGVHICDGISHNATTGEYGAYSICASKDQLSQAFKRYYEGQKKRKSACDFNGAARFQSPKGQSGDCKSLISQAGGLVGTGTVTSSPTGGGTAAASSTSEGAAAGGIRAVAVRGNRWFGVVSLVVAVVVGSLMVVF</sequence>
<evidence type="ECO:0000256" key="9">
    <source>
        <dbReference type="SAM" id="MobiDB-lite"/>
    </source>
</evidence>
<keyword evidence="13" id="KW-1185">Reference proteome</keyword>
<evidence type="ECO:0000256" key="3">
    <source>
        <dbReference type="ARBA" id="ARBA00022679"/>
    </source>
</evidence>
<feature type="domain" description="X8" evidence="11">
    <location>
        <begin position="342"/>
        <end position="426"/>
    </location>
</feature>
<evidence type="ECO:0000256" key="10">
    <source>
        <dbReference type="SAM" id="Phobius"/>
    </source>
</evidence>
<dbReference type="PANTHER" id="PTHR31468">
    <property type="entry name" value="1,3-BETA-GLUCANOSYLTRANSFERASE GAS1"/>
    <property type="match status" value="1"/>
</dbReference>
<dbReference type="SMART" id="SM00768">
    <property type="entry name" value="X8"/>
    <property type="match status" value="1"/>
</dbReference>
<dbReference type="EC" id="2.4.1.-" evidence="8"/>
<comment type="function">
    <text evidence="7">Splits internally a 1,3-beta-glucan molecule and transfers the newly generated reducing end (the donor) to the non-reducing end of another 1,3-beta-glucan molecule (the acceptor) forming a 1,3-beta linkage, resulting in the elongation of 1,3-beta-glucan chains in the cell wall. Involved in cell wall morphogenesis.</text>
</comment>
<dbReference type="STRING" id="1160497.A0A1L9VI05"/>
<dbReference type="GO" id="GO:0031505">
    <property type="term" value="P:fungal-type cell wall organization"/>
    <property type="evidence" value="ECO:0007669"/>
    <property type="project" value="TreeGrafter"/>
</dbReference>
<dbReference type="InterPro" id="IPR017853">
    <property type="entry name" value="GH"/>
</dbReference>
<keyword evidence="10" id="KW-0812">Transmembrane</keyword>
<organism evidence="12 13">
    <name type="scientific">Aspergillus glaucus CBS 516.65</name>
    <dbReference type="NCBI Taxonomy" id="1160497"/>
    <lineage>
        <taxon>Eukaryota</taxon>
        <taxon>Fungi</taxon>
        <taxon>Dikarya</taxon>
        <taxon>Ascomycota</taxon>
        <taxon>Pezizomycotina</taxon>
        <taxon>Eurotiomycetes</taxon>
        <taxon>Eurotiomycetidae</taxon>
        <taxon>Eurotiales</taxon>
        <taxon>Aspergillaceae</taxon>
        <taxon>Aspergillus</taxon>
        <taxon>Aspergillus subgen. Aspergillus</taxon>
    </lineage>
</organism>
<keyword evidence="3 8" id="KW-0808">Transferase</keyword>
<evidence type="ECO:0000259" key="11">
    <source>
        <dbReference type="SMART" id="SM00768"/>
    </source>
</evidence>
<keyword evidence="10" id="KW-1133">Transmembrane helix</keyword>
<dbReference type="EMBL" id="KV878899">
    <property type="protein sequence ID" value="OJJ83523.1"/>
    <property type="molecule type" value="Genomic_DNA"/>
</dbReference>
<feature type="chain" id="PRO_5011809650" description="1,3-beta-glucanosyltransferase" evidence="8">
    <location>
        <begin position="19"/>
        <end position="493"/>
    </location>
</feature>
<dbReference type="GO" id="GO:0005886">
    <property type="term" value="C:plasma membrane"/>
    <property type="evidence" value="ECO:0007669"/>
    <property type="project" value="UniProtKB-SubCell"/>
</dbReference>
<dbReference type="Gene3D" id="3.20.20.80">
    <property type="entry name" value="Glycosidases"/>
    <property type="match status" value="1"/>
</dbReference>
<protein>
    <recommendedName>
        <fullName evidence="8">1,3-beta-glucanosyltransferase</fullName>
        <ecNumber evidence="8">2.4.1.-</ecNumber>
    </recommendedName>
</protein>
<dbReference type="VEuPathDB" id="FungiDB:ASPGLDRAFT_74931"/>
<accession>A0A1L9VI05</accession>
<gene>
    <name evidence="12" type="ORF">ASPGLDRAFT_74931</name>
</gene>
<evidence type="ECO:0000313" key="13">
    <source>
        <dbReference type="Proteomes" id="UP000184300"/>
    </source>
</evidence>
<dbReference type="OrthoDB" id="421038at2759"/>
<keyword evidence="6 8" id="KW-0449">Lipoprotein</keyword>
<dbReference type="Pfam" id="PF03198">
    <property type="entry name" value="Glyco_hydro_72"/>
    <property type="match status" value="1"/>
</dbReference>
<dbReference type="AlphaFoldDB" id="A0A1L9VI05"/>
<dbReference type="Proteomes" id="UP000184300">
    <property type="component" value="Unassembled WGS sequence"/>
</dbReference>
<feature type="region of interest" description="Disordered" evidence="9">
    <location>
        <begin position="28"/>
        <end position="50"/>
    </location>
</feature>
<evidence type="ECO:0000256" key="2">
    <source>
        <dbReference type="ARBA" id="ARBA00007528"/>
    </source>
</evidence>